<dbReference type="GO" id="GO:0005789">
    <property type="term" value="C:endoplasmic reticulum membrane"/>
    <property type="evidence" value="ECO:0007669"/>
    <property type="project" value="UniProtKB-SubCell"/>
</dbReference>
<dbReference type="AlphaFoldDB" id="A0A7R8CV54"/>
<feature type="transmembrane region" description="Helical" evidence="13">
    <location>
        <begin position="196"/>
        <end position="217"/>
    </location>
</feature>
<keyword evidence="9 13" id="KW-1133">Transmembrane helix</keyword>
<keyword evidence="15" id="KW-1185">Reference proteome</keyword>
<dbReference type="PANTHER" id="PTHR12886:SF0">
    <property type="entry name" value="GPI MANNOSYLTRANSFERASE 1"/>
    <property type="match status" value="1"/>
</dbReference>
<evidence type="ECO:0000256" key="2">
    <source>
        <dbReference type="ARBA" id="ARBA00004687"/>
    </source>
</evidence>
<feature type="transmembrane region" description="Helical" evidence="13">
    <location>
        <begin position="310"/>
        <end position="330"/>
    </location>
</feature>
<feature type="transmembrane region" description="Helical" evidence="13">
    <location>
        <begin position="285"/>
        <end position="304"/>
    </location>
</feature>
<keyword evidence="5 13" id="KW-0328">Glycosyltransferase</keyword>
<evidence type="ECO:0000313" key="14">
    <source>
        <dbReference type="EMBL" id="CAF2942265.1"/>
    </source>
</evidence>
<evidence type="ECO:0000256" key="1">
    <source>
        <dbReference type="ARBA" id="ARBA00004477"/>
    </source>
</evidence>
<evidence type="ECO:0000256" key="4">
    <source>
        <dbReference type="ARBA" id="ARBA00022502"/>
    </source>
</evidence>
<evidence type="ECO:0000256" key="8">
    <source>
        <dbReference type="ARBA" id="ARBA00022824"/>
    </source>
</evidence>
<evidence type="ECO:0000256" key="5">
    <source>
        <dbReference type="ARBA" id="ARBA00022676"/>
    </source>
</evidence>
<name>A0A7R8CV54_LEPSM</name>
<protein>
    <recommendedName>
        <fullName evidence="12 13">GPI alpha-1,4-mannosyltransferase I, catalytic subunit</fullName>
        <ecNumber evidence="13">2.4.1.-</ecNumber>
    </recommendedName>
    <alternativeName>
        <fullName evidence="13">GPI mannosyltransferase I</fullName>
    </alternativeName>
</protein>
<gene>
    <name evidence="14" type="ORF">LSAA_10745</name>
</gene>
<feature type="transmembrane region" description="Helical" evidence="13">
    <location>
        <begin position="115"/>
        <end position="145"/>
    </location>
</feature>
<dbReference type="EMBL" id="HG994584">
    <property type="protein sequence ID" value="CAF2942265.1"/>
    <property type="molecule type" value="Genomic_DNA"/>
</dbReference>
<keyword evidence="4 13" id="KW-0337">GPI-anchor biosynthesis</keyword>
<evidence type="ECO:0000256" key="3">
    <source>
        <dbReference type="ARBA" id="ARBA00011071"/>
    </source>
</evidence>
<dbReference type="Pfam" id="PF05007">
    <property type="entry name" value="Mannosyl_trans"/>
    <property type="match status" value="2"/>
</dbReference>
<sequence>MKSPVSLRTHLFVGGVLRVLLIVYGDLLDRSSRNGDVKFTDVDYRVFTDAAKLVWEGESPYERHTYRYTPILSWLLLPNIGFHPLFGKFVFCFADILVTKLLHSLTHSSSYFPLFWLYNPLIIGVSARGNAESILILLILTTLYLFKERVFFLSGIAFALSIHFKLYPIIYALSFYNVLTIGRGWRSLFDFNTARIRFVSGTVLTLILLTGFFYYIYGYDFLEHSYLYHLSRKDTRHNFSVYFYMLYLTVEEEDIVVTSQYFLWYIGLFPLVLSRLQLSKSEAITSGLLWGFAQGSWLLPAYFLEFRGYNTFQFIWIESLAFFCANIGLLSKFIRKYRELCCTDPVYSF</sequence>
<comment type="caution">
    <text evidence="13">Lacks conserved residue(s) required for the propagation of feature annotation.</text>
</comment>
<comment type="similarity">
    <text evidence="3 13">Belongs to the PIGM family.</text>
</comment>
<keyword evidence="7 13" id="KW-0812">Transmembrane</keyword>
<keyword evidence="10 13" id="KW-0472">Membrane</keyword>
<dbReference type="Proteomes" id="UP000675881">
    <property type="component" value="Chromosome 5"/>
</dbReference>
<dbReference type="GO" id="GO:1990529">
    <property type="term" value="C:glycosylphosphatidylinositol-mannosyltransferase I complex"/>
    <property type="evidence" value="ECO:0007669"/>
    <property type="project" value="TreeGrafter"/>
</dbReference>
<evidence type="ECO:0000256" key="6">
    <source>
        <dbReference type="ARBA" id="ARBA00022679"/>
    </source>
</evidence>
<comment type="subcellular location">
    <subcellularLocation>
        <location evidence="1 13">Endoplasmic reticulum membrane</location>
        <topology evidence="1 13">Multi-pass membrane protein</topology>
    </subcellularLocation>
</comment>
<comment type="function">
    <text evidence="11 13">Catalytic subunit of the glycosylphosphatidylinositol-mannosyltransferase I complex which catalyzes the transfer of the first mannose, via an alpha-1,4 bond from a dolichol-phosphate-mannose (Dol-P-Man) to the glucosaminyl acyl phosphatidylinositol (GlcN-(acyl)PI) intermediate to generate alpha-D-Man-(1-&gt;4)-alpha-D-GlcN-(1-&gt;6)-(1-radyl,2-acyl-sn-glycero-3-phospho)-2-acyl-inositol and participates in the sixth step of the glycosylphosphatidylinositol-anchor biosynthesis.</text>
</comment>
<dbReference type="OrthoDB" id="3821113at2759"/>
<evidence type="ECO:0000256" key="11">
    <source>
        <dbReference type="ARBA" id="ARBA00093408"/>
    </source>
</evidence>
<dbReference type="UniPathway" id="UPA00196"/>
<organism evidence="14 15">
    <name type="scientific">Lepeophtheirus salmonis</name>
    <name type="common">Salmon louse</name>
    <name type="synonym">Caligus salmonis</name>
    <dbReference type="NCBI Taxonomy" id="72036"/>
    <lineage>
        <taxon>Eukaryota</taxon>
        <taxon>Metazoa</taxon>
        <taxon>Ecdysozoa</taxon>
        <taxon>Arthropoda</taxon>
        <taxon>Crustacea</taxon>
        <taxon>Multicrustacea</taxon>
        <taxon>Hexanauplia</taxon>
        <taxon>Copepoda</taxon>
        <taxon>Siphonostomatoida</taxon>
        <taxon>Caligidae</taxon>
        <taxon>Lepeophtheirus</taxon>
    </lineage>
</organism>
<evidence type="ECO:0000256" key="13">
    <source>
        <dbReference type="RuleBase" id="RU365064"/>
    </source>
</evidence>
<evidence type="ECO:0000256" key="7">
    <source>
        <dbReference type="ARBA" id="ARBA00022692"/>
    </source>
</evidence>
<keyword evidence="8 13" id="KW-0256">Endoplasmic reticulum</keyword>
<evidence type="ECO:0000256" key="9">
    <source>
        <dbReference type="ARBA" id="ARBA00022989"/>
    </source>
</evidence>
<feature type="transmembrane region" description="Helical" evidence="13">
    <location>
        <begin position="255"/>
        <end position="273"/>
    </location>
</feature>
<dbReference type="GO" id="GO:0006506">
    <property type="term" value="P:GPI anchor biosynthetic process"/>
    <property type="evidence" value="ECO:0007669"/>
    <property type="project" value="UniProtKB-UniPathway"/>
</dbReference>
<reference evidence="14" key="1">
    <citation type="submission" date="2021-02" db="EMBL/GenBank/DDBJ databases">
        <authorList>
            <person name="Bekaert M."/>
        </authorList>
    </citation>
    <scope>NUCLEOTIDE SEQUENCE</scope>
    <source>
        <strain evidence="14">IoA-00</strain>
    </source>
</reference>
<dbReference type="GO" id="GO:0004376">
    <property type="term" value="F:GPI mannosyltransferase activity"/>
    <property type="evidence" value="ECO:0007669"/>
    <property type="project" value="InterPro"/>
</dbReference>
<keyword evidence="6 13" id="KW-0808">Transferase</keyword>
<evidence type="ECO:0000313" key="15">
    <source>
        <dbReference type="Proteomes" id="UP000675881"/>
    </source>
</evidence>
<evidence type="ECO:0000256" key="12">
    <source>
        <dbReference type="ARBA" id="ARBA00093608"/>
    </source>
</evidence>
<dbReference type="PANTHER" id="PTHR12886">
    <property type="entry name" value="PIG-M MANNOSYLTRANSFERASE"/>
    <property type="match status" value="1"/>
</dbReference>
<proteinExistence type="inferred from homology"/>
<comment type="pathway">
    <text evidence="2 13">Glycolipid biosynthesis; glycosylphosphatidylinositol-anchor biosynthesis.</text>
</comment>
<evidence type="ECO:0000256" key="10">
    <source>
        <dbReference type="ARBA" id="ARBA00023136"/>
    </source>
</evidence>
<dbReference type="EC" id="2.4.1.-" evidence="13"/>
<dbReference type="InterPro" id="IPR007704">
    <property type="entry name" value="PIG-M"/>
</dbReference>
<dbReference type="GO" id="GO:0051751">
    <property type="term" value="F:alpha-1,4-mannosyltransferase activity"/>
    <property type="evidence" value="ECO:0007669"/>
    <property type="project" value="InterPro"/>
</dbReference>
<accession>A0A7R8CV54</accession>